<dbReference type="Proteomes" id="UP000019132">
    <property type="component" value="Unassembled WGS sequence"/>
</dbReference>
<evidence type="ECO:0000256" key="3">
    <source>
        <dbReference type="ARBA" id="ARBA00007073"/>
    </source>
</evidence>
<evidence type="ECO:0000256" key="5">
    <source>
        <dbReference type="ARBA" id="ARBA00022694"/>
    </source>
</evidence>
<dbReference type="GO" id="GO:0070525">
    <property type="term" value="P:tRNA threonylcarbamoyladenosine metabolic process"/>
    <property type="evidence" value="ECO:0007669"/>
    <property type="project" value="TreeGrafter"/>
</dbReference>
<dbReference type="Gene3D" id="3.30.310.50">
    <property type="entry name" value="Alpha-D-phosphohexomutase, C-terminal domain"/>
    <property type="match status" value="1"/>
</dbReference>
<evidence type="ECO:0008006" key="9">
    <source>
        <dbReference type="Google" id="ProtNLM"/>
    </source>
</evidence>
<dbReference type="Pfam" id="PF09341">
    <property type="entry name" value="Pcc1"/>
    <property type="match status" value="1"/>
</dbReference>
<dbReference type="EMBL" id="GL376560">
    <property type="status" value="NOT_ANNOTATED_CDS"/>
    <property type="molecule type" value="Genomic_DNA"/>
</dbReference>
<protein>
    <recommendedName>
        <fullName evidence="9">Transcription factor Pcc1</fullName>
    </recommendedName>
</protein>
<evidence type="ECO:0000256" key="1">
    <source>
        <dbReference type="ARBA" id="ARBA00004123"/>
    </source>
</evidence>
<dbReference type="GO" id="GO:0008033">
    <property type="term" value="P:tRNA processing"/>
    <property type="evidence" value="ECO:0007669"/>
    <property type="project" value="UniProtKB-KW"/>
</dbReference>
<dbReference type="eggNOG" id="ENOG502SBSA">
    <property type="taxonomic scope" value="Eukaryota"/>
</dbReference>
<dbReference type="VEuPathDB" id="FungiDB:PYU1_G007102"/>
<organism evidence="7 8">
    <name type="scientific">Globisporangium ultimum (strain ATCC 200006 / CBS 805.95 / DAOM BR144)</name>
    <name type="common">Pythium ultimum</name>
    <dbReference type="NCBI Taxonomy" id="431595"/>
    <lineage>
        <taxon>Eukaryota</taxon>
        <taxon>Sar</taxon>
        <taxon>Stramenopiles</taxon>
        <taxon>Oomycota</taxon>
        <taxon>Peronosporomycetes</taxon>
        <taxon>Pythiales</taxon>
        <taxon>Pythiaceae</taxon>
        <taxon>Globisporangium</taxon>
    </lineage>
</organism>
<reference evidence="8" key="2">
    <citation type="submission" date="2010-04" db="EMBL/GenBank/DDBJ databases">
        <authorList>
            <person name="Buell R."/>
            <person name="Hamilton J."/>
            <person name="Hostetler J."/>
        </authorList>
    </citation>
    <scope>NUCLEOTIDE SEQUENCE [LARGE SCALE GENOMIC DNA]</scope>
    <source>
        <strain evidence="8">DAOM:BR144</strain>
    </source>
</reference>
<dbReference type="HOGENOM" id="CLU_113770_4_0_1"/>
<dbReference type="GO" id="GO:0005634">
    <property type="term" value="C:nucleus"/>
    <property type="evidence" value="ECO:0007669"/>
    <property type="project" value="UniProtKB-SubCell"/>
</dbReference>
<evidence type="ECO:0000313" key="8">
    <source>
        <dbReference type="Proteomes" id="UP000019132"/>
    </source>
</evidence>
<proteinExistence type="inferred from homology"/>
<evidence type="ECO:0000256" key="6">
    <source>
        <dbReference type="ARBA" id="ARBA00023242"/>
    </source>
</evidence>
<dbReference type="GO" id="GO:0005737">
    <property type="term" value="C:cytoplasm"/>
    <property type="evidence" value="ECO:0007669"/>
    <property type="project" value="UniProtKB-SubCell"/>
</dbReference>
<dbReference type="PANTHER" id="PTHR31283">
    <property type="entry name" value="EKC/KEOPS COMPLEX SUBUNIT PCC1 FAMILY MEMBER"/>
    <property type="match status" value="1"/>
</dbReference>
<comment type="similarity">
    <text evidence="3">Belongs to the CTAG/PCC1 family.</text>
</comment>
<dbReference type="InterPro" id="IPR015419">
    <property type="entry name" value="CTAG/Pcc1"/>
</dbReference>
<sequence>MSATHPYECDISLAFPEAVDAAYALETLRVDAELQPDKITRTLAVEGTNLVVHFEATEIRLLRAAVSSFYDMGLLVARTLLEFKE</sequence>
<comment type="subcellular location">
    <subcellularLocation>
        <location evidence="2">Cytoplasm</location>
    </subcellularLocation>
    <subcellularLocation>
        <location evidence="1">Nucleus</location>
    </subcellularLocation>
</comment>
<dbReference type="OMA" id="ASPWDFN"/>
<keyword evidence="5" id="KW-0819">tRNA processing</keyword>
<dbReference type="GO" id="GO:0000408">
    <property type="term" value="C:EKC/KEOPS complex"/>
    <property type="evidence" value="ECO:0007669"/>
    <property type="project" value="TreeGrafter"/>
</dbReference>
<reference evidence="7" key="3">
    <citation type="submission" date="2015-02" db="UniProtKB">
        <authorList>
            <consortium name="EnsemblProtists"/>
        </authorList>
    </citation>
    <scope>IDENTIFICATION</scope>
    <source>
        <strain evidence="7">DAOM BR144</strain>
    </source>
</reference>
<keyword evidence="4" id="KW-0963">Cytoplasm</keyword>
<reference evidence="8" key="1">
    <citation type="journal article" date="2010" name="Genome Biol.">
        <title>Genome sequence of the necrotrophic plant pathogen Pythium ultimum reveals original pathogenicity mechanisms and effector repertoire.</title>
        <authorList>
            <person name="Levesque C.A."/>
            <person name="Brouwer H."/>
            <person name="Cano L."/>
            <person name="Hamilton J.P."/>
            <person name="Holt C."/>
            <person name="Huitema E."/>
            <person name="Raffaele S."/>
            <person name="Robideau G.P."/>
            <person name="Thines M."/>
            <person name="Win J."/>
            <person name="Zerillo M.M."/>
            <person name="Beakes G.W."/>
            <person name="Boore J.L."/>
            <person name="Busam D."/>
            <person name="Dumas B."/>
            <person name="Ferriera S."/>
            <person name="Fuerstenberg S.I."/>
            <person name="Gachon C.M."/>
            <person name="Gaulin E."/>
            <person name="Govers F."/>
            <person name="Grenville-Briggs L."/>
            <person name="Horner N."/>
            <person name="Hostetler J."/>
            <person name="Jiang R.H."/>
            <person name="Johnson J."/>
            <person name="Krajaejun T."/>
            <person name="Lin H."/>
            <person name="Meijer H.J."/>
            <person name="Moore B."/>
            <person name="Morris P."/>
            <person name="Phuntmart V."/>
            <person name="Puiu D."/>
            <person name="Shetty J."/>
            <person name="Stajich J.E."/>
            <person name="Tripathy S."/>
            <person name="Wawra S."/>
            <person name="van West P."/>
            <person name="Whitty B.R."/>
            <person name="Coutinho P.M."/>
            <person name="Henrissat B."/>
            <person name="Martin F."/>
            <person name="Thomas P.D."/>
            <person name="Tyler B.M."/>
            <person name="De Vries R.P."/>
            <person name="Kamoun S."/>
            <person name="Yandell M."/>
            <person name="Tisserat N."/>
            <person name="Buell C.R."/>
        </authorList>
    </citation>
    <scope>NUCLEOTIDE SEQUENCE</scope>
    <source>
        <strain evidence="8">DAOM:BR144</strain>
    </source>
</reference>
<keyword evidence="8" id="KW-1185">Reference proteome</keyword>
<evidence type="ECO:0000313" key="7">
    <source>
        <dbReference type="EnsemblProtists" id="PYU1_T007117"/>
    </source>
</evidence>
<accession>K3WQ75</accession>
<keyword evidence="6" id="KW-0539">Nucleus</keyword>
<name>K3WQ75_GLOUD</name>
<dbReference type="EnsemblProtists" id="PYU1_T007117">
    <property type="protein sequence ID" value="PYU1_T007117"/>
    <property type="gene ID" value="PYU1_G007102"/>
</dbReference>
<evidence type="ECO:0000256" key="2">
    <source>
        <dbReference type="ARBA" id="ARBA00004496"/>
    </source>
</evidence>
<evidence type="ECO:0000256" key="4">
    <source>
        <dbReference type="ARBA" id="ARBA00022490"/>
    </source>
</evidence>
<dbReference type="InParanoid" id="K3WQ75"/>
<dbReference type="AlphaFoldDB" id="K3WQ75"/>
<dbReference type="PANTHER" id="PTHR31283:SF5">
    <property type="entry name" value="EKC_KEOPS COMPLEX SUBUNIT LAGE3"/>
    <property type="match status" value="1"/>
</dbReference>
<dbReference type="FunFam" id="3.30.310.50:FF:000005">
    <property type="entry name" value="L antigen family member 3"/>
    <property type="match status" value="1"/>
</dbReference>